<reference evidence="1" key="1">
    <citation type="journal article" date="2014" name="Int. J. Syst. Evol. Microbiol.">
        <title>Complete genome sequence of Corynebacterium casei LMG S-19264T (=DSM 44701T), isolated from a smear-ripened cheese.</title>
        <authorList>
            <consortium name="US DOE Joint Genome Institute (JGI-PGF)"/>
            <person name="Walter F."/>
            <person name="Albersmeier A."/>
            <person name="Kalinowski J."/>
            <person name="Ruckert C."/>
        </authorList>
    </citation>
    <scope>NUCLEOTIDE SEQUENCE</scope>
    <source>
        <strain evidence="1">KCTC 12711</strain>
    </source>
</reference>
<gene>
    <name evidence="1" type="ORF">GCM10008090_06660</name>
</gene>
<accession>A0A918VJ66</accession>
<proteinExistence type="predicted"/>
<dbReference type="Proteomes" id="UP000614811">
    <property type="component" value="Unassembled WGS sequence"/>
</dbReference>
<dbReference type="AlphaFoldDB" id="A0A918VJ66"/>
<reference evidence="1" key="2">
    <citation type="submission" date="2020-09" db="EMBL/GenBank/DDBJ databases">
        <authorList>
            <person name="Sun Q."/>
            <person name="Kim S."/>
        </authorList>
    </citation>
    <scope>NUCLEOTIDE SEQUENCE</scope>
    <source>
        <strain evidence="1">KCTC 12711</strain>
    </source>
</reference>
<protein>
    <recommendedName>
        <fullName evidence="3">Roadblock/LC7 domain-containing protein</fullName>
    </recommendedName>
</protein>
<name>A0A918VJ66_9GAMM</name>
<organism evidence="1 2">
    <name type="scientific">Arenicella chitinivorans</name>
    <dbReference type="NCBI Taxonomy" id="1329800"/>
    <lineage>
        <taxon>Bacteria</taxon>
        <taxon>Pseudomonadati</taxon>
        <taxon>Pseudomonadota</taxon>
        <taxon>Gammaproteobacteria</taxon>
        <taxon>Arenicellales</taxon>
        <taxon>Arenicellaceae</taxon>
        <taxon>Arenicella</taxon>
    </lineage>
</organism>
<evidence type="ECO:0000313" key="2">
    <source>
        <dbReference type="Proteomes" id="UP000614811"/>
    </source>
</evidence>
<sequence length="130" mass="13976">MTGLWKVGIKMAGNIDQSLQELMNVDGAIGCCIADYTSGMTLGATGSTVDLELAAAGITQVVKAKMRTMKELGISGEIDDILITLQDQFHVIRPTAKHKGLFIYLVLDKTRANLALARRKVSNVEAGIEI</sequence>
<keyword evidence="2" id="KW-1185">Reference proteome</keyword>
<evidence type="ECO:0000313" key="1">
    <source>
        <dbReference type="EMBL" id="GHA00513.1"/>
    </source>
</evidence>
<dbReference type="EMBL" id="BMXA01000001">
    <property type="protein sequence ID" value="GHA00513.1"/>
    <property type="molecule type" value="Genomic_DNA"/>
</dbReference>
<evidence type="ECO:0008006" key="3">
    <source>
        <dbReference type="Google" id="ProtNLM"/>
    </source>
</evidence>
<comment type="caution">
    <text evidence="1">The sequence shown here is derived from an EMBL/GenBank/DDBJ whole genome shotgun (WGS) entry which is preliminary data.</text>
</comment>